<gene>
    <name evidence="2" type="ORF">CBRE1094_LOCUS3964</name>
</gene>
<dbReference type="AlphaFoldDB" id="A0A7S2BV07"/>
<reference evidence="2" key="1">
    <citation type="submission" date="2021-01" db="EMBL/GenBank/DDBJ databases">
        <authorList>
            <person name="Corre E."/>
            <person name="Pelletier E."/>
            <person name="Niang G."/>
            <person name="Scheremetjew M."/>
            <person name="Finn R."/>
            <person name="Kale V."/>
            <person name="Holt S."/>
            <person name="Cochrane G."/>
            <person name="Meng A."/>
            <person name="Brown T."/>
            <person name="Cohen L."/>
        </authorList>
    </citation>
    <scope>NUCLEOTIDE SEQUENCE</scope>
    <source>
        <strain evidence="2">UTEX LB 985</strain>
    </source>
</reference>
<organism evidence="2">
    <name type="scientific">Haptolina brevifila</name>
    <dbReference type="NCBI Taxonomy" id="156173"/>
    <lineage>
        <taxon>Eukaryota</taxon>
        <taxon>Haptista</taxon>
        <taxon>Haptophyta</taxon>
        <taxon>Prymnesiophyceae</taxon>
        <taxon>Prymnesiales</taxon>
        <taxon>Prymnesiaceae</taxon>
        <taxon>Haptolina</taxon>
    </lineage>
</organism>
<dbReference type="EMBL" id="HBGU01007268">
    <property type="protein sequence ID" value="CAD9406261.1"/>
    <property type="molecule type" value="Transcribed_RNA"/>
</dbReference>
<feature type="region of interest" description="Disordered" evidence="1">
    <location>
        <begin position="63"/>
        <end position="125"/>
    </location>
</feature>
<sequence>MAERRQLRVPTVRADAASWRRLSRRDMRDLASLTANLSLAGARAFERYGVLVHLPAAPAEPAYERPAGAPAPSGAAKGGKHGQQARQAPPRTGRQQRRFERGQRRKEQHQNGKNTNPLESTQGCTQEVVAGEPTEEAYRRRIAFSVCAITEAVTTEGRSSAVTASAGRAEQQQQLQHQHTACTSMLPRAVQLNQQQKRDVSMNGKRGPSTPSGESVTSPSRPVSKRAGVAKGACA</sequence>
<feature type="compositionally biased region" description="Polar residues" evidence="1">
    <location>
        <begin position="111"/>
        <end position="125"/>
    </location>
</feature>
<feature type="compositionally biased region" description="Low complexity" evidence="1">
    <location>
        <begin position="82"/>
        <end position="93"/>
    </location>
</feature>
<feature type="compositionally biased region" description="Low complexity" evidence="1">
    <location>
        <begin position="63"/>
        <end position="75"/>
    </location>
</feature>
<proteinExistence type="predicted"/>
<name>A0A7S2BV07_9EUKA</name>
<feature type="region of interest" description="Disordered" evidence="1">
    <location>
        <begin position="193"/>
        <end position="235"/>
    </location>
</feature>
<feature type="compositionally biased region" description="Polar residues" evidence="1">
    <location>
        <begin position="209"/>
        <end position="221"/>
    </location>
</feature>
<protein>
    <submittedName>
        <fullName evidence="2">Uncharacterized protein</fullName>
    </submittedName>
</protein>
<evidence type="ECO:0000313" key="2">
    <source>
        <dbReference type="EMBL" id="CAD9406261.1"/>
    </source>
</evidence>
<accession>A0A7S2BV07</accession>
<evidence type="ECO:0000256" key="1">
    <source>
        <dbReference type="SAM" id="MobiDB-lite"/>
    </source>
</evidence>